<dbReference type="AlphaFoldDB" id="A0A7J9L7K6"/>
<accession>A0A7J9L7K6</accession>
<evidence type="ECO:0000313" key="2">
    <source>
        <dbReference type="EMBL" id="MBA0854671.1"/>
    </source>
</evidence>
<feature type="region of interest" description="Disordered" evidence="1">
    <location>
        <begin position="102"/>
        <end position="121"/>
    </location>
</feature>
<evidence type="ECO:0000313" key="3">
    <source>
        <dbReference type="Proteomes" id="UP000593576"/>
    </source>
</evidence>
<protein>
    <submittedName>
        <fullName evidence="2">Uncharacterized protein</fullName>
    </submittedName>
</protein>
<organism evidence="2 3">
    <name type="scientific">Gossypium schwendimanii</name>
    <name type="common">Cotton</name>
    <dbReference type="NCBI Taxonomy" id="34291"/>
    <lineage>
        <taxon>Eukaryota</taxon>
        <taxon>Viridiplantae</taxon>
        <taxon>Streptophyta</taxon>
        <taxon>Embryophyta</taxon>
        <taxon>Tracheophyta</taxon>
        <taxon>Spermatophyta</taxon>
        <taxon>Magnoliopsida</taxon>
        <taxon>eudicotyledons</taxon>
        <taxon>Gunneridae</taxon>
        <taxon>Pentapetalae</taxon>
        <taxon>rosids</taxon>
        <taxon>malvids</taxon>
        <taxon>Malvales</taxon>
        <taxon>Malvaceae</taxon>
        <taxon>Malvoideae</taxon>
        <taxon>Gossypium</taxon>
    </lineage>
</organism>
<sequence length="121" mass="13361">MSSVVRNQGSCVAIRSLSPSSSINRCSHASASSARVIQIPTTSDQVTRIWGTVVSEWSGNLSTLHIKTAHPRVQILRYPVCLGARARENRLPCERVRLRRYPLDQSSDGGPHHFHTSATEN</sequence>
<gene>
    <name evidence="2" type="ORF">Goshw_003444</name>
</gene>
<dbReference type="EMBL" id="JABFAF010000005">
    <property type="protein sequence ID" value="MBA0854671.1"/>
    <property type="molecule type" value="Genomic_DNA"/>
</dbReference>
<proteinExistence type="predicted"/>
<name>A0A7J9L7K6_GOSSC</name>
<evidence type="ECO:0000256" key="1">
    <source>
        <dbReference type="SAM" id="MobiDB-lite"/>
    </source>
</evidence>
<reference evidence="2 3" key="1">
    <citation type="journal article" date="2019" name="Genome Biol. Evol.">
        <title>Insights into the evolution of the New World diploid cottons (Gossypium, subgenus Houzingenia) based on genome sequencing.</title>
        <authorList>
            <person name="Grover C.E."/>
            <person name="Arick M.A. 2nd"/>
            <person name="Thrash A."/>
            <person name="Conover J.L."/>
            <person name="Sanders W.S."/>
            <person name="Peterson D.G."/>
            <person name="Frelichowski J.E."/>
            <person name="Scheffler J.A."/>
            <person name="Scheffler B.E."/>
            <person name="Wendel J.F."/>
        </authorList>
    </citation>
    <scope>NUCLEOTIDE SEQUENCE [LARGE SCALE GENOMIC DNA]</scope>
    <source>
        <strain evidence="2">1</strain>
        <tissue evidence="2">Leaf</tissue>
    </source>
</reference>
<keyword evidence="3" id="KW-1185">Reference proteome</keyword>
<comment type="caution">
    <text evidence="2">The sequence shown here is derived from an EMBL/GenBank/DDBJ whole genome shotgun (WGS) entry which is preliminary data.</text>
</comment>
<dbReference type="Proteomes" id="UP000593576">
    <property type="component" value="Unassembled WGS sequence"/>
</dbReference>